<gene>
    <name evidence="2" type="ORF">SASPL_141380</name>
</gene>
<dbReference type="AlphaFoldDB" id="A0A8X8WS18"/>
<sequence length="290" mass="32418">MAEVKPQISPPRHTNARRFSASNWKSFREDERSLRTTATTISSSVSSPGYTATDKIDPSTYSFTAAIKGLQRRGVWSCEYIGIGGLQSKWSDAEKYISNPLSGQVPVECLSAKALGVRSFSTLTSNRITISAPLHFQTYNHHFKFQEKKRPPAAVTRDVGTQSADVSVSAPNTPSIQETSPKHSRGESVNSSLSTHKQMPQQVVSHCIRIVGETENKEKEIRNTEHGRERKKKAMMMCSQEGGRRRGGCLSFKGLWQRRNKCNCKPKKNYNTHSSSSPTFLYHINACYDV</sequence>
<comment type="caution">
    <text evidence="2">The sequence shown here is derived from an EMBL/GenBank/DDBJ whole genome shotgun (WGS) entry which is preliminary data.</text>
</comment>
<reference evidence="2" key="1">
    <citation type="submission" date="2018-01" db="EMBL/GenBank/DDBJ databases">
        <authorList>
            <person name="Mao J.F."/>
        </authorList>
    </citation>
    <scope>NUCLEOTIDE SEQUENCE</scope>
    <source>
        <strain evidence="2">Huo1</strain>
        <tissue evidence="2">Leaf</tissue>
    </source>
</reference>
<feature type="compositionally biased region" description="Basic and acidic residues" evidence="1">
    <location>
        <begin position="219"/>
        <end position="228"/>
    </location>
</feature>
<feature type="compositionally biased region" description="Polar residues" evidence="1">
    <location>
        <begin position="159"/>
        <end position="179"/>
    </location>
</feature>
<dbReference type="PANTHER" id="PTHR36748:SF3">
    <property type="entry name" value="MENTAL RETARDATION GTPASE ACTIVATING PROTEIN"/>
    <property type="match status" value="1"/>
</dbReference>
<feature type="compositionally biased region" description="Polar residues" evidence="1">
    <location>
        <begin position="187"/>
        <end position="198"/>
    </location>
</feature>
<name>A0A8X8WS18_SALSN</name>
<dbReference type="Proteomes" id="UP000298416">
    <property type="component" value="Unassembled WGS sequence"/>
</dbReference>
<proteinExistence type="predicted"/>
<dbReference type="EMBL" id="PNBA02000015">
    <property type="protein sequence ID" value="KAG6399895.1"/>
    <property type="molecule type" value="Genomic_DNA"/>
</dbReference>
<dbReference type="PANTHER" id="PTHR36748">
    <property type="entry name" value="MENTAL RETARDATION GTPASE ACTIVATING PROTEIN"/>
    <property type="match status" value="1"/>
</dbReference>
<protein>
    <submittedName>
        <fullName evidence="2">Uncharacterized protein</fullName>
    </submittedName>
</protein>
<keyword evidence="3" id="KW-1185">Reference proteome</keyword>
<feature type="region of interest" description="Disordered" evidence="1">
    <location>
        <begin position="1"/>
        <end position="21"/>
    </location>
</feature>
<feature type="region of interest" description="Disordered" evidence="1">
    <location>
        <begin position="219"/>
        <end position="239"/>
    </location>
</feature>
<reference evidence="2" key="2">
    <citation type="submission" date="2020-08" db="EMBL/GenBank/DDBJ databases">
        <title>Plant Genome Project.</title>
        <authorList>
            <person name="Zhang R.-G."/>
        </authorList>
    </citation>
    <scope>NUCLEOTIDE SEQUENCE</scope>
    <source>
        <strain evidence="2">Huo1</strain>
        <tissue evidence="2">Leaf</tissue>
    </source>
</reference>
<evidence type="ECO:0000313" key="3">
    <source>
        <dbReference type="Proteomes" id="UP000298416"/>
    </source>
</evidence>
<feature type="region of interest" description="Disordered" evidence="1">
    <location>
        <begin position="147"/>
        <end position="198"/>
    </location>
</feature>
<evidence type="ECO:0000256" key="1">
    <source>
        <dbReference type="SAM" id="MobiDB-lite"/>
    </source>
</evidence>
<accession>A0A8X8WS18</accession>
<evidence type="ECO:0000313" key="2">
    <source>
        <dbReference type="EMBL" id="KAG6399895.1"/>
    </source>
</evidence>
<organism evidence="2">
    <name type="scientific">Salvia splendens</name>
    <name type="common">Scarlet sage</name>
    <dbReference type="NCBI Taxonomy" id="180675"/>
    <lineage>
        <taxon>Eukaryota</taxon>
        <taxon>Viridiplantae</taxon>
        <taxon>Streptophyta</taxon>
        <taxon>Embryophyta</taxon>
        <taxon>Tracheophyta</taxon>
        <taxon>Spermatophyta</taxon>
        <taxon>Magnoliopsida</taxon>
        <taxon>eudicotyledons</taxon>
        <taxon>Gunneridae</taxon>
        <taxon>Pentapetalae</taxon>
        <taxon>asterids</taxon>
        <taxon>lamiids</taxon>
        <taxon>Lamiales</taxon>
        <taxon>Lamiaceae</taxon>
        <taxon>Nepetoideae</taxon>
        <taxon>Mentheae</taxon>
        <taxon>Salviinae</taxon>
        <taxon>Salvia</taxon>
        <taxon>Salvia subgen. Calosphace</taxon>
        <taxon>core Calosphace</taxon>
    </lineage>
</organism>